<dbReference type="RefSeq" id="WP_062367202.1">
    <property type="nucleotide sequence ID" value="NZ_BAAARB010000002.1"/>
</dbReference>
<name>A0ABP5U459_9ACTN</name>
<proteinExistence type="predicted"/>
<keyword evidence="2" id="KW-0479">Metal-binding</keyword>
<dbReference type="Gene3D" id="3.20.20.60">
    <property type="entry name" value="Phosphoenolpyruvate-binding domains"/>
    <property type="match status" value="1"/>
</dbReference>
<dbReference type="Proteomes" id="UP001501170">
    <property type="component" value="Unassembled WGS sequence"/>
</dbReference>
<evidence type="ECO:0000256" key="2">
    <source>
        <dbReference type="ARBA" id="ARBA00022723"/>
    </source>
</evidence>
<keyword evidence="5" id="KW-0456">Lyase</keyword>
<dbReference type="PIRSF" id="PIRSF015582">
    <property type="entry name" value="Cit_lyase_B"/>
    <property type="match status" value="1"/>
</dbReference>
<organism evidence="5 6">
    <name type="scientific">Gordonia cholesterolivorans</name>
    <dbReference type="NCBI Taxonomy" id="559625"/>
    <lineage>
        <taxon>Bacteria</taxon>
        <taxon>Bacillati</taxon>
        <taxon>Actinomycetota</taxon>
        <taxon>Actinomycetes</taxon>
        <taxon>Mycobacteriales</taxon>
        <taxon>Gordoniaceae</taxon>
        <taxon>Gordonia</taxon>
    </lineage>
</organism>
<keyword evidence="6" id="KW-1185">Reference proteome</keyword>
<sequence length="273" mass="27514">MTTAAHHAAGDLARGAHTLLFVPGDRPERFEKAAAAGADLVVVDLEDAVPAANKAKARAEAAAWIAAGHTCAVRINAADTEHFDADVSALAGSGAAIMLPKAEDPAAAARLTETTGSAVIALIETARGVLAAASIASAPGVVRLAIGTFDLAAQLGVDPTDTEALAASRGALVLASAAAGLTGPVDGVTGSVDDPDRVRADVAYARRLGFAGKLVIHPKQLDPTSSAFAPSADDIAWARRIIEALGTDGVAVVDGQMVDKPVVDRARSILDRA</sequence>
<dbReference type="PANTHER" id="PTHR32308">
    <property type="entry name" value="LYASE BETA SUBUNIT, PUTATIVE (AFU_ORTHOLOGUE AFUA_4G13030)-RELATED"/>
    <property type="match status" value="1"/>
</dbReference>
<dbReference type="GO" id="GO:0016829">
    <property type="term" value="F:lyase activity"/>
    <property type="evidence" value="ECO:0007669"/>
    <property type="project" value="UniProtKB-KW"/>
</dbReference>
<protein>
    <submittedName>
        <fullName evidence="5">CoA ester lyase</fullName>
    </submittedName>
</protein>
<evidence type="ECO:0000313" key="6">
    <source>
        <dbReference type="Proteomes" id="UP001501170"/>
    </source>
</evidence>
<dbReference type="SUPFAM" id="SSF51621">
    <property type="entry name" value="Phosphoenolpyruvate/pyruvate domain"/>
    <property type="match status" value="1"/>
</dbReference>
<evidence type="ECO:0000259" key="4">
    <source>
        <dbReference type="Pfam" id="PF03328"/>
    </source>
</evidence>
<gene>
    <name evidence="5" type="ORF">GCM10009855_04730</name>
</gene>
<dbReference type="InterPro" id="IPR015813">
    <property type="entry name" value="Pyrv/PenolPyrv_kinase-like_dom"/>
</dbReference>
<comment type="caution">
    <text evidence="5">The sequence shown here is derived from an EMBL/GenBank/DDBJ whole genome shotgun (WGS) entry which is preliminary data.</text>
</comment>
<evidence type="ECO:0000256" key="3">
    <source>
        <dbReference type="ARBA" id="ARBA00022842"/>
    </source>
</evidence>
<dbReference type="InterPro" id="IPR011206">
    <property type="entry name" value="Citrate_lyase_beta/mcl1/mcl2"/>
</dbReference>
<reference evidence="6" key="1">
    <citation type="journal article" date="2019" name="Int. J. Syst. Evol. Microbiol.">
        <title>The Global Catalogue of Microorganisms (GCM) 10K type strain sequencing project: providing services to taxonomists for standard genome sequencing and annotation.</title>
        <authorList>
            <consortium name="The Broad Institute Genomics Platform"/>
            <consortium name="The Broad Institute Genome Sequencing Center for Infectious Disease"/>
            <person name="Wu L."/>
            <person name="Ma J."/>
        </authorList>
    </citation>
    <scope>NUCLEOTIDE SEQUENCE [LARGE SCALE GENOMIC DNA]</scope>
    <source>
        <strain evidence="6">JCM 16227</strain>
    </source>
</reference>
<dbReference type="EMBL" id="BAAARB010000002">
    <property type="protein sequence ID" value="GAA2368501.1"/>
    <property type="molecule type" value="Genomic_DNA"/>
</dbReference>
<dbReference type="InterPro" id="IPR005000">
    <property type="entry name" value="Aldolase/citrate-lyase_domain"/>
</dbReference>
<dbReference type="Pfam" id="PF03328">
    <property type="entry name" value="HpcH_HpaI"/>
    <property type="match status" value="1"/>
</dbReference>
<evidence type="ECO:0000256" key="1">
    <source>
        <dbReference type="ARBA" id="ARBA00001946"/>
    </source>
</evidence>
<accession>A0ABP5U459</accession>
<evidence type="ECO:0000313" key="5">
    <source>
        <dbReference type="EMBL" id="GAA2368501.1"/>
    </source>
</evidence>
<dbReference type="InterPro" id="IPR040442">
    <property type="entry name" value="Pyrv_kinase-like_dom_sf"/>
</dbReference>
<keyword evidence="3" id="KW-0460">Magnesium</keyword>
<feature type="domain" description="HpcH/HpaI aldolase/citrate lyase" evidence="4">
    <location>
        <begin position="18"/>
        <end position="218"/>
    </location>
</feature>
<dbReference type="PANTHER" id="PTHR32308:SF10">
    <property type="entry name" value="CITRATE LYASE SUBUNIT BETA"/>
    <property type="match status" value="1"/>
</dbReference>
<comment type="cofactor">
    <cofactor evidence="1">
        <name>Mg(2+)</name>
        <dbReference type="ChEBI" id="CHEBI:18420"/>
    </cofactor>
</comment>